<dbReference type="GO" id="GO:0000422">
    <property type="term" value="P:autophagy of mitochondrion"/>
    <property type="evidence" value="ECO:0007669"/>
    <property type="project" value="TreeGrafter"/>
</dbReference>
<dbReference type="GO" id="GO:0015031">
    <property type="term" value="P:protein transport"/>
    <property type="evidence" value="ECO:0007669"/>
    <property type="project" value="UniProtKB-KW"/>
</dbReference>
<dbReference type="AlphaFoldDB" id="A0A0L0FTW5"/>
<name>A0A0L0FTW5_9EUKA</name>
<keyword evidence="8" id="KW-0072">Autophagy</keyword>
<dbReference type="PANTHER" id="PTHR12866:SF2">
    <property type="entry name" value="UBIQUITIN-LIKE-CONJUGATING ENZYME ATG3"/>
    <property type="match status" value="1"/>
</dbReference>
<keyword evidence="4" id="KW-0813">Transport</keyword>
<accession>A0A0L0FTW5</accession>
<organism evidence="10 11">
    <name type="scientific">Sphaeroforma arctica JP610</name>
    <dbReference type="NCBI Taxonomy" id="667725"/>
    <lineage>
        <taxon>Eukaryota</taxon>
        <taxon>Ichthyosporea</taxon>
        <taxon>Ichthyophonida</taxon>
        <taxon>Sphaeroforma</taxon>
    </lineage>
</organism>
<feature type="compositionally biased region" description="Acidic residues" evidence="9">
    <location>
        <begin position="132"/>
        <end position="160"/>
    </location>
</feature>
<keyword evidence="7" id="KW-0653">Protein transport</keyword>
<evidence type="ECO:0000256" key="5">
    <source>
        <dbReference type="ARBA" id="ARBA00022490"/>
    </source>
</evidence>
<evidence type="ECO:0000256" key="4">
    <source>
        <dbReference type="ARBA" id="ARBA00022448"/>
    </source>
</evidence>
<dbReference type="Proteomes" id="UP000054560">
    <property type="component" value="Unassembled WGS sequence"/>
</dbReference>
<dbReference type="GO" id="GO:0019776">
    <property type="term" value="F:Atg8-family ligase activity"/>
    <property type="evidence" value="ECO:0007669"/>
    <property type="project" value="TreeGrafter"/>
</dbReference>
<dbReference type="STRING" id="667725.A0A0L0FTW5"/>
<reference evidence="10 11" key="1">
    <citation type="submission" date="2011-02" db="EMBL/GenBank/DDBJ databases">
        <title>The Genome Sequence of Sphaeroforma arctica JP610.</title>
        <authorList>
            <consortium name="The Broad Institute Genome Sequencing Platform"/>
            <person name="Russ C."/>
            <person name="Cuomo C."/>
            <person name="Young S.K."/>
            <person name="Zeng Q."/>
            <person name="Gargeya S."/>
            <person name="Alvarado L."/>
            <person name="Berlin A."/>
            <person name="Chapman S.B."/>
            <person name="Chen Z."/>
            <person name="Freedman E."/>
            <person name="Gellesch M."/>
            <person name="Goldberg J."/>
            <person name="Griggs A."/>
            <person name="Gujja S."/>
            <person name="Heilman E."/>
            <person name="Heiman D."/>
            <person name="Howarth C."/>
            <person name="Mehta T."/>
            <person name="Neiman D."/>
            <person name="Pearson M."/>
            <person name="Roberts A."/>
            <person name="Saif S."/>
            <person name="Shea T."/>
            <person name="Shenoy N."/>
            <person name="Sisk P."/>
            <person name="Stolte C."/>
            <person name="Sykes S."/>
            <person name="White J."/>
            <person name="Yandava C."/>
            <person name="Burger G."/>
            <person name="Gray M.W."/>
            <person name="Holland P.W.H."/>
            <person name="King N."/>
            <person name="Lang F.B.F."/>
            <person name="Roger A.J."/>
            <person name="Ruiz-Trillo I."/>
            <person name="Haas B."/>
            <person name="Nusbaum C."/>
            <person name="Birren B."/>
        </authorList>
    </citation>
    <scope>NUCLEOTIDE SEQUENCE [LARGE SCALE GENOMIC DNA]</scope>
    <source>
        <strain evidence="10 11">JP610</strain>
    </source>
</reference>
<evidence type="ECO:0000256" key="7">
    <source>
        <dbReference type="ARBA" id="ARBA00022927"/>
    </source>
</evidence>
<sequence length="291" mass="33900">MQSFLHSLGESITPVLKNSKFKETGVLTPEEFVAAGDFLVYKCPTWSWASGEETKRRQYLPADKQYLVTKNVPCYQRVKNVEDIKHDEVDVEDEGGDGWVDTFHSRVATTQLEAELKDMTLNDTVRIQPIEVADDDSDDDSDDVPDMDDFEDDNLQEDEESVVRPKEEDNILKTRTYDIYMTYDKYYQTPRMWLYGYDEHGRPLSERAMFEDFSQDHARKTVTMESHPHINLTMASIHPCKHANVMKRIIDNIAGQGREDLPVYMYLMIFLKFVASVIPTIEYDYTRQTEM</sequence>
<dbReference type="InterPro" id="IPR007135">
    <property type="entry name" value="Atg3/Atg10"/>
</dbReference>
<comment type="similarity">
    <text evidence="2">Belongs to the ATG3 family.</text>
</comment>
<evidence type="ECO:0000256" key="8">
    <source>
        <dbReference type="ARBA" id="ARBA00023006"/>
    </source>
</evidence>
<gene>
    <name evidence="10" type="ORF">SARC_07554</name>
</gene>
<dbReference type="eggNOG" id="KOG2981">
    <property type="taxonomic scope" value="Eukaryota"/>
</dbReference>
<evidence type="ECO:0000256" key="3">
    <source>
        <dbReference type="ARBA" id="ARBA00018067"/>
    </source>
</evidence>
<evidence type="ECO:0000256" key="6">
    <source>
        <dbReference type="ARBA" id="ARBA00022786"/>
    </source>
</evidence>
<evidence type="ECO:0000256" key="9">
    <source>
        <dbReference type="SAM" id="MobiDB-lite"/>
    </source>
</evidence>
<evidence type="ECO:0000256" key="2">
    <source>
        <dbReference type="ARBA" id="ARBA00007683"/>
    </source>
</evidence>
<dbReference type="RefSeq" id="XP_014153986.1">
    <property type="nucleotide sequence ID" value="XM_014298511.1"/>
</dbReference>
<evidence type="ECO:0000313" key="11">
    <source>
        <dbReference type="Proteomes" id="UP000054560"/>
    </source>
</evidence>
<dbReference type="EMBL" id="KQ242202">
    <property type="protein sequence ID" value="KNC80084.1"/>
    <property type="molecule type" value="Genomic_DNA"/>
</dbReference>
<protein>
    <recommendedName>
        <fullName evidence="3">Autophagy-related protein 3</fullName>
    </recommendedName>
</protein>
<dbReference type="GO" id="GO:0044804">
    <property type="term" value="P:nucleophagy"/>
    <property type="evidence" value="ECO:0007669"/>
    <property type="project" value="TreeGrafter"/>
</dbReference>
<evidence type="ECO:0000256" key="1">
    <source>
        <dbReference type="ARBA" id="ARBA00004496"/>
    </source>
</evidence>
<dbReference type="OrthoDB" id="1584384at2759"/>
<dbReference type="GO" id="GO:0000407">
    <property type="term" value="C:phagophore assembly site"/>
    <property type="evidence" value="ECO:0007669"/>
    <property type="project" value="TreeGrafter"/>
</dbReference>
<dbReference type="FunFam" id="3.30.1460.50:FF:000007">
    <property type="entry name" value="Autophagy-related protein 3"/>
    <property type="match status" value="1"/>
</dbReference>
<evidence type="ECO:0000313" key="10">
    <source>
        <dbReference type="EMBL" id="KNC80084.1"/>
    </source>
</evidence>
<dbReference type="Pfam" id="PF03987">
    <property type="entry name" value="Autophagy_act_C"/>
    <property type="match status" value="1"/>
</dbReference>
<keyword evidence="6" id="KW-0833">Ubl conjugation pathway</keyword>
<keyword evidence="11" id="KW-1185">Reference proteome</keyword>
<dbReference type="GeneID" id="25908058"/>
<dbReference type="GO" id="GO:0005829">
    <property type="term" value="C:cytosol"/>
    <property type="evidence" value="ECO:0007669"/>
    <property type="project" value="TreeGrafter"/>
</dbReference>
<keyword evidence="5" id="KW-0963">Cytoplasm</keyword>
<dbReference type="GO" id="GO:0000045">
    <property type="term" value="P:autophagosome assembly"/>
    <property type="evidence" value="ECO:0007669"/>
    <property type="project" value="TreeGrafter"/>
</dbReference>
<dbReference type="Gene3D" id="3.30.1460.50">
    <property type="match status" value="1"/>
</dbReference>
<feature type="region of interest" description="Disordered" evidence="9">
    <location>
        <begin position="127"/>
        <end position="161"/>
    </location>
</feature>
<dbReference type="PANTHER" id="PTHR12866">
    <property type="entry name" value="UBIQUITIN-LIKE-CONJUGATING ENZYME ATG3"/>
    <property type="match status" value="1"/>
</dbReference>
<dbReference type="GO" id="GO:0061723">
    <property type="term" value="P:glycophagy"/>
    <property type="evidence" value="ECO:0007669"/>
    <property type="project" value="TreeGrafter"/>
</dbReference>
<proteinExistence type="inferred from homology"/>
<comment type="subcellular location">
    <subcellularLocation>
        <location evidence="1">Cytoplasm</location>
    </subcellularLocation>
</comment>